<dbReference type="OrthoDB" id="2499658at2759"/>
<sequence length="312" mass="35915">MLEFMKDNYIINSTIVDLLFLSCNVCNVKCNFEYPPTSEKEKIDATKNKDFLRELRNTVYLDLINMTDRPDGLFEYLLIYVYKDSSFTLLRPLMKKCPIEISMEFLKIFLDFGPPTKFEVFVQDSVIFTQALDHLKSVSMSYCIPIIDSWKPGMNSDFPTNVLRSIQEWITDTGGDNWGLGCHILQWKLNNQAICGSNNDEKNESQKYRTPYTRFFGSNVQVPFDLSNIGNVAVQNSEETNDNSFPIMDTITLEDNDKDDDEIDDPVIIEEPPQETSLYKIINTTSIQIADIESRSTNDSKMDVVEEETKPN</sequence>
<organism evidence="1 2">
    <name type="scientific">Diatraea saccharalis</name>
    <name type="common">sugarcane borer</name>
    <dbReference type="NCBI Taxonomy" id="40085"/>
    <lineage>
        <taxon>Eukaryota</taxon>
        <taxon>Metazoa</taxon>
        <taxon>Ecdysozoa</taxon>
        <taxon>Arthropoda</taxon>
        <taxon>Hexapoda</taxon>
        <taxon>Insecta</taxon>
        <taxon>Pterygota</taxon>
        <taxon>Neoptera</taxon>
        <taxon>Endopterygota</taxon>
        <taxon>Lepidoptera</taxon>
        <taxon>Glossata</taxon>
        <taxon>Ditrysia</taxon>
        <taxon>Pyraloidea</taxon>
        <taxon>Crambidae</taxon>
        <taxon>Crambinae</taxon>
        <taxon>Diatraea</taxon>
    </lineage>
</organism>
<evidence type="ECO:0000313" key="1">
    <source>
        <dbReference type="EMBL" id="CAG9792432.1"/>
    </source>
</evidence>
<reference evidence="1" key="2">
    <citation type="submission" date="2022-10" db="EMBL/GenBank/DDBJ databases">
        <authorList>
            <consortium name="ENA_rothamsted_submissions"/>
            <consortium name="culmorum"/>
            <person name="King R."/>
        </authorList>
    </citation>
    <scope>NUCLEOTIDE SEQUENCE</scope>
</reference>
<gene>
    <name evidence="1" type="ORF">DIATSA_LOCUS9961</name>
</gene>
<dbReference type="AlphaFoldDB" id="A0A9N9WIQ8"/>
<dbReference type="EMBL" id="OU893335">
    <property type="protein sequence ID" value="CAG9792432.1"/>
    <property type="molecule type" value="Genomic_DNA"/>
</dbReference>
<keyword evidence="2" id="KW-1185">Reference proteome</keyword>
<dbReference type="Proteomes" id="UP001153714">
    <property type="component" value="Chromosome 4"/>
</dbReference>
<accession>A0A9N9WIQ8</accession>
<evidence type="ECO:0000313" key="2">
    <source>
        <dbReference type="Proteomes" id="UP001153714"/>
    </source>
</evidence>
<name>A0A9N9WIQ8_9NEOP</name>
<proteinExistence type="predicted"/>
<reference evidence="1" key="1">
    <citation type="submission" date="2021-12" db="EMBL/GenBank/DDBJ databases">
        <authorList>
            <person name="King R."/>
        </authorList>
    </citation>
    <scope>NUCLEOTIDE SEQUENCE</scope>
</reference>
<protein>
    <submittedName>
        <fullName evidence="1">Uncharacterized protein</fullName>
    </submittedName>
</protein>